<dbReference type="GO" id="GO:0005634">
    <property type="term" value="C:nucleus"/>
    <property type="evidence" value="ECO:0007669"/>
    <property type="project" value="TreeGrafter"/>
</dbReference>
<accession>A0A8C5LG23</accession>
<proteinExistence type="predicted"/>
<protein>
    <submittedName>
        <fullName evidence="2">Uncharacterized protein</fullName>
    </submittedName>
</protein>
<dbReference type="InterPro" id="IPR015525">
    <property type="entry name" value="BRCA2"/>
</dbReference>
<dbReference type="AlphaFoldDB" id="A0A8C5LG23"/>
<dbReference type="PANTHER" id="PTHR11289">
    <property type="entry name" value="BREAST CANCER TYPE 2 SUSCEPTIBILITY PROTEIN BRCA2"/>
    <property type="match status" value="1"/>
</dbReference>
<sequence>MSIGYKRPTFFEIFKTRCSKADLGPVSLTWFEELSSEAPPYNSELAEESEYRITSYEPHVFKTPQRKPSYQLASTPITFKEQVPLRKDNASSEHKNHCKVKIKVDQASDVTSPLLNSCLSERYCSIFSSPTVCGSLFYTPKLEKGQTQKHISESLGAEVDPDMSWSSSLATPPTLSSTVLLVIFKNNLQVLKSCFSSHNESLTKDARFMHSVTAKESKTHRNAVGHGLRKTLGNSFGNVHSYKDHLEKSMPDVLEDEVYETDVDISEEDSFSLGFPKHKYCLQKTRKGKTRKESFCEISTDELSEEAEIQDTESKRSCAPEMGPSGSDPLETDATSQNPFGNTNDKISKEVVPPSSYEWSPITLSSLNRTHLEKTPPLHITNSGQNNSEKDFIETKKECIDFITSENLLPHNFSLLKPEKILYEETQGNKKLQGHQFEFHKDSFLTVKQTTPGASQVSCPEQSVRMPVFRMKEPLETLGTIFSDNVTNPSFKEETEAFQNALEMSALDSGREDSLCPSSVDDGTCPASVTHTSVTLKNTSLISTLKKKRKKFIYAISDEASYQGENIKKDKKSELGNPGPWINAPPAFMNADSGLSYPSVTRHCSQDAEEHPLSLTNSFGTTPNNESSYTATVSQDLNYKEAKINKEKLQSFLTPETDLLSPLQERQHENQESHTISDKKEKVLVPACHSASSSIHFRSQESLVDGHSNTSTLMLSPSSRDLLLSPVLVSRRKEAYKTSEELKYKNCDVALELTKDKGNLGESEKICVSNENSKKVELLSSENYGIVASPLANMQFNLDTNLTVIQKDQEETTSVSEITVNLNSEELFPENENNVFQVTDEKNNPVSGNAKELSEEVLSCTKIPVLKNSSMVVDQYRGDERAAQVLLTEDLDPPDRVHGQAKESRTSVRQHPEVSAGQGVKSHASLDMRSGTSNYGANRRSVLLGPMSKRSLGGSFGTAS</sequence>
<dbReference type="Proteomes" id="UP000694385">
    <property type="component" value="Unassembled WGS sequence"/>
</dbReference>
<evidence type="ECO:0000313" key="3">
    <source>
        <dbReference type="Proteomes" id="UP000694385"/>
    </source>
</evidence>
<evidence type="ECO:0000313" key="2">
    <source>
        <dbReference type="Ensembl" id="ENSJJAP00000024685.1"/>
    </source>
</evidence>
<dbReference type="Ensembl" id="ENSJJAT00000031269.1">
    <property type="protein sequence ID" value="ENSJJAP00000024685.1"/>
    <property type="gene ID" value="ENSJJAG00000024080.1"/>
</dbReference>
<evidence type="ECO:0000256" key="1">
    <source>
        <dbReference type="SAM" id="MobiDB-lite"/>
    </source>
</evidence>
<dbReference type="OMA" id="RNNDYTH"/>
<dbReference type="PIRSF" id="PIRSF002397">
    <property type="entry name" value="BRCA2"/>
    <property type="match status" value="1"/>
</dbReference>
<dbReference type="GeneTree" id="ENSGT00390000003602"/>
<feature type="region of interest" description="Disordered" evidence="1">
    <location>
        <begin position="301"/>
        <end position="352"/>
    </location>
</feature>
<reference evidence="2" key="1">
    <citation type="submission" date="2025-08" db="UniProtKB">
        <authorList>
            <consortium name="Ensembl"/>
        </authorList>
    </citation>
    <scope>IDENTIFICATION</scope>
</reference>
<dbReference type="PANTHER" id="PTHR11289:SF0">
    <property type="entry name" value="BREAST CANCER TYPE 2 SUSCEPTIBILITY PROTEIN"/>
    <property type="match status" value="1"/>
</dbReference>
<dbReference type="GO" id="GO:0006355">
    <property type="term" value="P:regulation of DNA-templated transcription"/>
    <property type="evidence" value="ECO:0007669"/>
    <property type="project" value="TreeGrafter"/>
</dbReference>
<reference evidence="2" key="2">
    <citation type="submission" date="2025-09" db="UniProtKB">
        <authorList>
            <consortium name="Ensembl"/>
        </authorList>
    </citation>
    <scope>IDENTIFICATION</scope>
</reference>
<organism evidence="2 3">
    <name type="scientific">Jaculus jaculus</name>
    <name type="common">Lesser Egyptian jerboa</name>
    <dbReference type="NCBI Taxonomy" id="51337"/>
    <lineage>
        <taxon>Eukaryota</taxon>
        <taxon>Metazoa</taxon>
        <taxon>Chordata</taxon>
        <taxon>Craniata</taxon>
        <taxon>Vertebrata</taxon>
        <taxon>Euteleostomi</taxon>
        <taxon>Mammalia</taxon>
        <taxon>Eutheria</taxon>
        <taxon>Euarchontoglires</taxon>
        <taxon>Glires</taxon>
        <taxon>Rodentia</taxon>
        <taxon>Myomorpha</taxon>
        <taxon>Dipodoidea</taxon>
        <taxon>Dipodidae</taxon>
        <taxon>Dipodinae</taxon>
        <taxon>Jaculus</taxon>
    </lineage>
</organism>
<feature type="compositionally biased region" description="Acidic residues" evidence="1">
    <location>
        <begin position="301"/>
        <end position="311"/>
    </location>
</feature>
<feature type="region of interest" description="Disordered" evidence="1">
    <location>
        <begin position="890"/>
        <end position="960"/>
    </location>
</feature>
<name>A0A8C5LG23_JACJA</name>
<feature type="compositionally biased region" description="Polar residues" evidence="1">
    <location>
        <begin position="333"/>
        <end position="345"/>
    </location>
</feature>
<dbReference type="GO" id="GO:0000724">
    <property type="term" value="P:double-strand break repair via homologous recombination"/>
    <property type="evidence" value="ECO:0007669"/>
    <property type="project" value="InterPro"/>
</dbReference>
<feature type="compositionally biased region" description="Basic and acidic residues" evidence="1">
    <location>
        <begin position="893"/>
        <end position="912"/>
    </location>
</feature>
<keyword evidence="3" id="KW-1185">Reference proteome</keyword>